<evidence type="ECO:0000313" key="3">
    <source>
        <dbReference type="Proteomes" id="UP000187417"/>
    </source>
</evidence>
<keyword evidence="1" id="KW-0812">Transmembrane</keyword>
<dbReference type="AlphaFoldDB" id="A0A1Q6F6G0"/>
<comment type="caution">
    <text evidence="2">The sequence shown here is derived from an EMBL/GenBank/DDBJ whole genome shotgun (WGS) entry which is preliminary data.</text>
</comment>
<reference evidence="2 3" key="1">
    <citation type="journal article" date="2016" name="Nat. Biotechnol.">
        <title>Measurement of bacterial replication rates in microbial communities.</title>
        <authorList>
            <person name="Brown C.T."/>
            <person name="Olm M.R."/>
            <person name="Thomas B.C."/>
            <person name="Banfield J.F."/>
        </authorList>
    </citation>
    <scope>NUCLEOTIDE SEQUENCE [LARGE SCALE GENOMIC DNA]</scope>
    <source>
        <strain evidence="2">CAG:67_53_122</strain>
    </source>
</reference>
<evidence type="ECO:0000313" key="2">
    <source>
        <dbReference type="EMBL" id="OKY94437.1"/>
    </source>
</evidence>
<evidence type="ECO:0000256" key="1">
    <source>
        <dbReference type="SAM" id="Phobius"/>
    </source>
</evidence>
<keyword evidence="1" id="KW-1133">Transmembrane helix</keyword>
<proteinExistence type="predicted"/>
<feature type="transmembrane region" description="Helical" evidence="1">
    <location>
        <begin position="12"/>
        <end position="33"/>
    </location>
</feature>
<sequence length="99" mass="10774">MTEQNEKNRIAEITTLVLTGLLLLDIIVFFVGMICDGAGGNGLVYVVYCGIVSLVLLGLYLLCCAGFYFLWKVSFCNNRIIRVCSCIFAALAVGLLSLL</sequence>
<protein>
    <submittedName>
        <fullName evidence="2">Uncharacterized protein</fullName>
    </submittedName>
</protein>
<dbReference type="Proteomes" id="UP000187417">
    <property type="component" value="Unassembled WGS sequence"/>
</dbReference>
<feature type="transmembrane region" description="Helical" evidence="1">
    <location>
        <begin position="80"/>
        <end position="98"/>
    </location>
</feature>
<accession>A0A1Q6F6G0</accession>
<dbReference type="STRING" id="28117.BHV66_05655"/>
<dbReference type="EMBL" id="MNQH01000027">
    <property type="protein sequence ID" value="OKY94437.1"/>
    <property type="molecule type" value="Genomic_DNA"/>
</dbReference>
<gene>
    <name evidence="2" type="ORF">BHV66_05655</name>
</gene>
<feature type="transmembrane region" description="Helical" evidence="1">
    <location>
        <begin position="45"/>
        <end position="71"/>
    </location>
</feature>
<keyword evidence="1" id="KW-0472">Membrane</keyword>
<organism evidence="2 3">
    <name type="scientific">Alistipes putredinis</name>
    <dbReference type="NCBI Taxonomy" id="28117"/>
    <lineage>
        <taxon>Bacteria</taxon>
        <taxon>Pseudomonadati</taxon>
        <taxon>Bacteroidota</taxon>
        <taxon>Bacteroidia</taxon>
        <taxon>Bacteroidales</taxon>
        <taxon>Rikenellaceae</taxon>
        <taxon>Alistipes</taxon>
    </lineage>
</organism>
<name>A0A1Q6F6G0_9BACT</name>